<gene>
    <name evidence="2" type="ORF">BC938DRAFT_476894</name>
</gene>
<accession>A0A433QQ18</accession>
<feature type="compositionally biased region" description="Basic and acidic residues" evidence="1">
    <location>
        <begin position="21"/>
        <end position="34"/>
    </location>
</feature>
<protein>
    <submittedName>
        <fullName evidence="2">Uncharacterized protein</fullName>
    </submittedName>
</protein>
<sequence length="215" mass="23234">MDGLCEVTARPPRHISRVNNHGHETENERDDEQGKIPPVRDLRIFVHQLRVDVVVVLSRGLEPVPDLLAVIQNSMGEDRAQRAQTLAVHDGEKCGDAHGRVLLVRGLIQDIFLRDNDASAIEFLAEVVVLACVVNRELLGLEAVGVIDSGDEDPAEEDKAGEHVSLCDPRDGERTGEPCGKCTPVQGEAEEAKTIQTTAKLGDEDGVAVGPAAQF</sequence>
<dbReference type="AlphaFoldDB" id="A0A433QQ18"/>
<dbReference type="EMBL" id="RBNJ01002539">
    <property type="protein sequence ID" value="RUS31859.1"/>
    <property type="molecule type" value="Genomic_DNA"/>
</dbReference>
<dbReference type="Proteomes" id="UP000274822">
    <property type="component" value="Unassembled WGS sequence"/>
</dbReference>
<proteinExistence type="predicted"/>
<reference evidence="2 3" key="1">
    <citation type="journal article" date="2018" name="New Phytol.">
        <title>Phylogenomics of Endogonaceae and evolution of mycorrhizas within Mucoromycota.</title>
        <authorList>
            <person name="Chang Y."/>
            <person name="Desiro A."/>
            <person name="Na H."/>
            <person name="Sandor L."/>
            <person name="Lipzen A."/>
            <person name="Clum A."/>
            <person name="Barry K."/>
            <person name="Grigoriev I.V."/>
            <person name="Martin F.M."/>
            <person name="Stajich J.E."/>
            <person name="Smith M.E."/>
            <person name="Bonito G."/>
            <person name="Spatafora J.W."/>
        </authorList>
    </citation>
    <scope>NUCLEOTIDE SEQUENCE [LARGE SCALE GENOMIC DNA]</scope>
    <source>
        <strain evidence="2 3">AD002</strain>
    </source>
</reference>
<feature type="region of interest" description="Disordered" evidence="1">
    <location>
        <begin position="1"/>
        <end position="34"/>
    </location>
</feature>
<organism evidence="2 3">
    <name type="scientific">Jimgerdemannia flammicorona</name>
    <dbReference type="NCBI Taxonomy" id="994334"/>
    <lineage>
        <taxon>Eukaryota</taxon>
        <taxon>Fungi</taxon>
        <taxon>Fungi incertae sedis</taxon>
        <taxon>Mucoromycota</taxon>
        <taxon>Mucoromycotina</taxon>
        <taxon>Endogonomycetes</taxon>
        <taxon>Endogonales</taxon>
        <taxon>Endogonaceae</taxon>
        <taxon>Jimgerdemannia</taxon>
    </lineage>
</organism>
<keyword evidence="3" id="KW-1185">Reference proteome</keyword>
<feature type="region of interest" description="Disordered" evidence="1">
    <location>
        <begin position="149"/>
        <end position="190"/>
    </location>
</feature>
<comment type="caution">
    <text evidence="2">The sequence shown here is derived from an EMBL/GenBank/DDBJ whole genome shotgun (WGS) entry which is preliminary data.</text>
</comment>
<name>A0A433QQ18_9FUNG</name>
<evidence type="ECO:0000313" key="3">
    <source>
        <dbReference type="Proteomes" id="UP000274822"/>
    </source>
</evidence>
<evidence type="ECO:0000313" key="2">
    <source>
        <dbReference type="EMBL" id="RUS31859.1"/>
    </source>
</evidence>
<evidence type="ECO:0000256" key="1">
    <source>
        <dbReference type="SAM" id="MobiDB-lite"/>
    </source>
</evidence>